<comment type="function">
    <text evidence="12">Catalyzes the prenylation of para-hydroxybenzoate (PHB) with an all-trans polyprenyl group. Mediates the second step in the final reaction sequence of coenzyme Q (CoQ) biosynthesis, which is the condensation of the polyisoprenoid side chain with PHB, generating the first membrane-bound Q intermediate.</text>
</comment>
<dbReference type="GO" id="GO:0006744">
    <property type="term" value="P:ubiquinone biosynthetic process"/>
    <property type="evidence" value="ECO:0007669"/>
    <property type="project" value="UniProtKB-UniRule"/>
</dbReference>
<dbReference type="CDD" id="cd13959">
    <property type="entry name" value="PT_UbiA_COQ2"/>
    <property type="match status" value="1"/>
</dbReference>
<sequence>MKHAKRDPPRLYIYIHIFANLHCPNSRSAISLKFKKPKKKKKKPSTERSNSKTQKMASSSLSTSQTYSILNLKNRTRVYTSLPNSSFKPFQSTIKAANLPNDTFKNPSALFNKKQASILPWAENSKALAKAPQFSATTKAAGAAGEENVEEDEMIVSWIDLLPEKIQPYAYLVRLDRPIGTFLFGWPCMWSLALAAEPGMFPDWKMLAFFFFISFWSRNIACTINDYFDKDFDSKVERTKRRPIASGAISGLQALIFLAAQLVLGYAFMLPVNELSRLLWVSSLPLIFTYPLMKRITYWPQAHLGLTANWGALYSWAAIKGTLHPGIVFPLLIGCFFWTLEVDTIYAHQDKTDDVKVGVKSTALLLGDTTKLWTSVFGIASVASFALSGFNANIGWPFYALMVPAAAQIAWQIWAVDLENPADCGRKFRSNKYFGAIVFFAILLGRLFS</sequence>
<evidence type="ECO:0000256" key="9">
    <source>
        <dbReference type="ARBA" id="ARBA00023136"/>
    </source>
</evidence>
<dbReference type="InterPro" id="IPR000537">
    <property type="entry name" value="UbiA_prenyltransferase"/>
</dbReference>
<evidence type="ECO:0000256" key="3">
    <source>
        <dbReference type="ARBA" id="ARBA00005985"/>
    </source>
</evidence>
<dbReference type="GO" id="GO:0005789">
    <property type="term" value="C:endoplasmic reticulum membrane"/>
    <property type="evidence" value="ECO:0007669"/>
    <property type="project" value="UniProtKB-SubCell"/>
</dbReference>
<comment type="similarity">
    <text evidence="3 12">Belongs to the UbiA prenyltransferase family.</text>
</comment>
<organism evidence="14 15">
    <name type="scientific">Oldenlandia corymbosa var. corymbosa</name>
    <dbReference type="NCBI Taxonomy" id="529605"/>
    <lineage>
        <taxon>Eukaryota</taxon>
        <taxon>Viridiplantae</taxon>
        <taxon>Streptophyta</taxon>
        <taxon>Embryophyta</taxon>
        <taxon>Tracheophyta</taxon>
        <taxon>Spermatophyta</taxon>
        <taxon>Magnoliopsida</taxon>
        <taxon>eudicotyledons</taxon>
        <taxon>Gunneridae</taxon>
        <taxon>Pentapetalae</taxon>
        <taxon>asterids</taxon>
        <taxon>lamiids</taxon>
        <taxon>Gentianales</taxon>
        <taxon>Rubiaceae</taxon>
        <taxon>Rubioideae</taxon>
        <taxon>Spermacoceae</taxon>
        <taxon>Hedyotis-Oldenlandia complex</taxon>
        <taxon>Oldenlandia</taxon>
    </lineage>
</organism>
<feature type="region of interest" description="Disordered" evidence="13">
    <location>
        <begin position="34"/>
        <end position="62"/>
    </location>
</feature>
<accession>A0AAV1DZT5</accession>
<feature type="transmembrane region" description="Helical" evidence="12">
    <location>
        <begin position="249"/>
        <end position="269"/>
    </location>
</feature>
<feature type="transmembrane region" description="Helical" evidence="12">
    <location>
        <begin position="430"/>
        <end position="448"/>
    </location>
</feature>
<keyword evidence="6" id="KW-0256">Endoplasmic reticulum</keyword>
<dbReference type="PANTHER" id="PTHR11048">
    <property type="entry name" value="PRENYLTRANSFERASES"/>
    <property type="match status" value="1"/>
</dbReference>
<evidence type="ECO:0000256" key="11">
    <source>
        <dbReference type="ARBA" id="ARBA00053039"/>
    </source>
</evidence>
<keyword evidence="12" id="KW-0496">Mitochondrion</keyword>
<comment type="function">
    <text evidence="11">Prenyltransferase involved in the biosynthesis of shikonin, a naphthoquinone secondary metabolite. Could accept only geranyl diphosphate and not dimethylallyl diphosphate, farnesyl diphosphate, or geranylgeranyl diphosphate as substrate.</text>
</comment>
<evidence type="ECO:0000256" key="2">
    <source>
        <dbReference type="ARBA" id="ARBA00004477"/>
    </source>
</evidence>
<dbReference type="GO" id="GO:0005743">
    <property type="term" value="C:mitochondrial inner membrane"/>
    <property type="evidence" value="ECO:0007669"/>
    <property type="project" value="UniProtKB-SubCell"/>
</dbReference>
<keyword evidence="4 12" id="KW-0808">Transferase</keyword>
<dbReference type="InterPro" id="IPR039653">
    <property type="entry name" value="Prenyltransferase"/>
</dbReference>
<keyword evidence="5 12" id="KW-0812">Transmembrane</keyword>
<dbReference type="FunFam" id="1.10.357.140:FF:000003">
    <property type="entry name" value="4-hydroxybenzoate polyprenyltransferase, mitochondrial"/>
    <property type="match status" value="1"/>
</dbReference>
<dbReference type="GO" id="GO:0008299">
    <property type="term" value="P:isoprenoid biosynthetic process"/>
    <property type="evidence" value="ECO:0007669"/>
    <property type="project" value="UniProtKB-UniRule"/>
</dbReference>
<dbReference type="InterPro" id="IPR006370">
    <property type="entry name" value="HB_polyprenyltransferase-like"/>
</dbReference>
<comment type="cofactor">
    <cofactor evidence="1 12">
        <name>Mg(2+)</name>
        <dbReference type="ChEBI" id="CHEBI:18420"/>
    </cofactor>
</comment>
<proteinExistence type="inferred from homology"/>
<feature type="transmembrane region" description="Helical" evidence="12">
    <location>
        <begin position="179"/>
        <end position="196"/>
    </location>
</feature>
<keyword evidence="8 12" id="KW-1133">Transmembrane helix</keyword>
<evidence type="ECO:0000313" key="14">
    <source>
        <dbReference type="EMBL" id="CAI9112582.1"/>
    </source>
</evidence>
<dbReference type="InterPro" id="IPR030470">
    <property type="entry name" value="UbiA_prenylTrfase_CS"/>
</dbReference>
<comment type="pathway">
    <text evidence="12">Cofactor biosynthesis; ubiquinone biosynthesis.</text>
</comment>
<dbReference type="GO" id="GO:0008412">
    <property type="term" value="F:4-hydroxybenzoate polyprenyltransferase activity"/>
    <property type="evidence" value="ECO:0007669"/>
    <property type="project" value="UniProtKB-EC"/>
</dbReference>
<evidence type="ECO:0000313" key="15">
    <source>
        <dbReference type="Proteomes" id="UP001161247"/>
    </source>
</evidence>
<feature type="transmembrane region" description="Helical" evidence="12">
    <location>
        <begin position="208"/>
        <end position="228"/>
    </location>
</feature>
<gene>
    <name evidence="14" type="ORF">OLC1_LOCUS19746</name>
</gene>
<dbReference type="Gene3D" id="1.10.357.140">
    <property type="entry name" value="UbiA prenyltransferase"/>
    <property type="match status" value="1"/>
</dbReference>
<comment type="catalytic activity">
    <reaction evidence="12">
        <text>an all-trans-polyprenyl diphosphate + 4-hydroxybenzoate = a 4-hydroxy-3-(all-trans-polyprenyl)benzoate + diphosphate</text>
        <dbReference type="Rhea" id="RHEA:44504"/>
        <dbReference type="Rhea" id="RHEA-COMP:9514"/>
        <dbReference type="Rhea" id="RHEA-COMP:9564"/>
        <dbReference type="ChEBI" id="CHEBI:17879"/>
        <dbReference type="ChEBI" id="CHEBI:33019"/>
        <dbReference type="ChEBI" id="CHEBI:58914"/>
        <dbReference type="ChEBI" id="CHEBI:78396"/>
        <dbReference type="EC" id="2.5.1.39"/>
    </reaction>
</comment>
<evidence type="ECO:0000256" key="1">
    <source>
        <dbReference type="ARBA" id="ARBA00001946"/>
    </source>
</evidence>
<evidence type="ECO:0000256" key="13">
    <source>
        <dbReference type="SAM" id="MobiDB-lite"/>
    </source>
</evidence>
<dbReference type="NCBIfam" id="TIGR01474">
    <property type="entry name" value="ubiA_proteo"/>
    <property type="match status" value="1"/>
</dbReference>
<dbReference type="AlphaFoldDB" id="A0AAV1DZT5"/>
<dbReference type="PANTHER" id="PTHR11048:SF28">
    <property type="entry name" value="4-HYDROXYBENZOATE POLYPRENYLTRANSFERASE, MITOCHONDRIAL"/>
    <property type="match status" value="1"/>
</dbReference>
<keyword evidence="15" id="KW-1185">Reference proteome</keyword>
<evidence type="ECO:0000256" key="5">
    <source>
        <dbReference type="ARBA" id="ARBA00022692"/>
    </source>
</evidence>
<dbReference type="InterPro" id="IPR044878">
    <property type="entry name" value="UbiA_sf"/>
</dbReference>
<reference evidence="14" key="1">
    <citation type="submission" date="2023-03" db="EMBL/GenBank/DDBJ databases">
        <authorList>
            <person name="Julca I."/>
        </authorList>
    </citation>
    <scope>NUCLEOTIDE SEQUENCE</scope>
</reference>
<dbReference type="HAMAP" id="MF_01635">
    <property type="entry name" value="UbiA"/>
    <property type="match status" value="1"/>
</dbReference>
<comment type="subcellular location">
    <subcellularLocation>
        <location evidence="2">Endoplasmic reticulum membrane</location>
        <topology evidence="2">Multi-pass membrane protein</topology>
    </subcellularLocation>
    <subcellularLocation>
        <location evidence="12">Mitochondrion inner membrane</location>
        <topology evidence="12">Multi-pass membrane protein</topology>
        <orientation evidence="12">Matrix side</orientation>
    </subcellularLocation>
</comment>
<dbReference type="Gene3D" id="1.20.120.1780">
    <property type="entry name" value="UbiA prenyltransferase"/>
    <property type="match status" value="1"/>
</dbReference>
<dbReference type="EC" id="2.5.1.39" evidence="12"/>
<feature type="transmembrane region" description="Helical" evidence="12">
    <location>
        <begin position="372"/>
        <end position="390"/>
    </location>
</feature>
<keyword evidence="7" id="KW-0460">Magnesium</keyword>
<evidence type="ECO:0000256" key="10">
    <source>
        <dbReference type="ARBA" id="ARBA00050283"/>
    </source>
</evidence>
<evidence type="ECO:0000256" key="8">
    <source>
        <dbReference type="ARBA" id="ARBA00022989"/>
    </source>
</evidence>
<keyword evidence="12" id="KW-0414">Isoprene biosynthesis</keyword>
<dbReference type="Proteomes" id="UP001161247">
    <property type="component" value="Chromosome 7"/>
</dbReference>
<dbReference type="GO" id="GO:0102930">
    <property type="term" value="F:4-hydroxybenzoate geranyltransferase activity"/>
    <property type="evidence" value="ECO:0007669"/>
    <property type="project" value="UniProtKB-EC"/>
</dbReference>
<protein>
    <recommendedName>
        <fullName evidence="12">4-hydroxybenzoate polyprenyltransferase, mitochondrial</fullName>
        <shortName evidence="12">4-HB polyprenyltransferase</shortName>
        <ecNumber evidence="12">2.5.1.39</ecNumber>
    </recommendedName>
    <alternativeName>
        <fullName evidence="12">Para-hydroxybenzoate--polyprenyltransferase</fullName>
        <shortName evidence="12">PHB:PPT</shortName>
        <shortName evidence="12">PHB:polyprenyltransferase</shortName>
    </alternativeName>
</protein>
<keyword evidence="9 12" id="KW-0472">Membrane</keyword>
<dbReference type="PROSITE" id="PS00943">
    <property type="entry name" value="UBIA"/>
    <property type="match status" value="1"/>
</dbReference>
<dbReference type="FunFam" id="1.20.120.1780:FF:000001">
    <property type="entry name" value="4-hydroxybenzoate octaprenyltransferase"/>
    <property type="match status" value="1"/>
</dbReference>
<feature type="compositionally biased region" description="Basic residues" evidence="13">
    <location>
        <begin position="34"/>
        <end position="43"/>
    </location>
</feature>
<keyword evidence="12" id="KW-0831">Ubiquinone biosynthesis</keyword>
<evidence type="ECO:0000256" key="4">
    <source>
        <dbReference type="ARBA" id="ARBA00022679"/>
    </source>
</evidence>
<dbReference type="Pfam" id="PF01040">
    <property type="entry name" value="UbiA"/>
    <property type="match status" value="1"/>
</dbReference>
<comment type="catalytic activity">
    <reaction evidence="10">
        <text>4-hydroxybenzoate + (2E)-geranyl diphosphate = 3-geranyl-4-hydroxybenzoate + diphosphate</text>
        <dbReference type="Rhea" id="RHEA:27854"/>
        <dbReference type="ChEBI" id="CHEBI:17879"/>
        <dbReference type="ChEBI" id="CHEBI:33019"/>
        <dbReference type="ChEBI" id="CHEBI:58057"/>
        <dbReference type="ChEBI" id="CHEBI:60878"/>
        <dbReference type="EC" id="2.5.1.93"/>
    </reaction>
</comment>
<dbReference type="EMBL" id="OX459124">
    <property type="protein sequence ID" value="CAI9112582.1"/>
    <property type="molecule type" value="Genomic_DNA"/>
</dbReference>
<name>A0AAV1DZT5_OLDCO</name>
<keyword evidence="12" id="KW-0999">Mitochondrion inner membrane</keyword>
<evidence type="ECO:0000256" key="6">
    <source>
        <dbReference type="ARBA" id="ARBA00022824"/>
    </source>
</evidence>
<evidence type="ECO:0000256" key="12">
    <source>
        <dbReference type="HAMAP-Rule" id="MF_03189"/>
    </source>
</evidence>
<feature type="transmembrane region" description="Helical" evidence="12">
    <location>
        <begin position="396"/>
        <end position="418"/>
    </location>
</feature>
<evidence type="ECO:0000256" key="7">
    <source>
        <dbReference type="ARBA" id="ARBA00022842"/>
    </source>
</evidence>